<dbReference type="InterPro" id="IPR031165">
    <property type="entry name" value="GNAT_YJDJ"/>
</dbReference>
<dbReference type="SUPFAM" id="SSF55729">
    <property type="entry name" value="Acyl-CoA N-acyltransferases (Nat)"/>
    <property type="match status" value="1"/>
</dbReference>
<dbReference type="InterPro" id="IPR000182">
    <property type="entry name" value="GNAT_dom"/>
</dbReference>
<dbReference type="PANTHER" id="PTHR31435">
    <property type="entry name" value="PROTEIN NATD1"/>
    <property type="match status" value="1"/>
</dbReference>
<evidence type="ECO:0000259" key="2">
    <source>
        <dbReference type="PROSITE" id="PS51729"/>
    </source>
</evidence>
<dbReference type="InterPro" id="IPR045057">
    <property type="entry name" value="Gcn5-rel_NAT"/>
</dbReference>
<dbReference type="PANTHER" id="PTHR31435:SF10">
    <property type="entry name" value="BSR4717 PROTEIN"/>
    <property type="match status" value="1"/>
</dbReference>
<feature type="domain" description="N-acetyltransferase" evidence="1">
    <location>
        <begin position="1"/>
        <end position="93"/>
    </location>
</feature>
<keyword evidence="4" id="KW-1185">Reference proteome</keyword>
<dbReference type="AlphaFoldDB" id="A0A5B8UNZ3"/>
<accession>A0A5B8UNZ3</accession>
<sequence length="93" mass="10514">MHIQHKEGQNHGTFFVEDDGDIVAEIVYAKGNENSIIIEHTEVDKDLQGHNIGYELVHKVVDYARLHGLKVSPVCPFAKAVFDKRADFKDVLI</sequence>
<reference evidence="3 4" key="1">
    <citation type="journal article" date="2015" name="Int. J. Syst. Evol. Microbiol.">
        <title>Flavisolibacter ginsenosidimutans sp. nov., with ginsenoside-converting activity isolated from soil used for cultivating ginseng.</title>
        <authorList>
            <person name="Zhao Y."/>
            <person name="Liu Q."/>
            <person name="Kang M.S."/>
            <person name="Jin F."/>
            <person name="Yu H."/>
            <person name="Im W.T."/>
        </authorList>
    </citation>
    <scope>NUCLEOTIDE SEQUENCE [LARGE SCALE GENOMIC DNA]</scope>
    <source>
        <strain evidence="3 4">Gsoil 636</strain>
    </source>
</reference>
<dbReference type="Gene3D" id="3.40.630.30">
    <property type="match status" value="1"/>
</dbReference>
<dbReference type="PROSITE" id="PS51729">
    <property type="entry name" value="GNAT_YJDJ"/>
    <property type="match status" value="1"/>
</dbReference>
<dbReference type="PROSITE" id="PS51186">
    <property type="entry name" value="GNAT"/>
    <property type="match status" value="1"/>
</dbReference>
<dbReference type="Proteomes" id="UP000321204">
    <property type="component" value="Chromosome"/>
</dbReference>
<dbReference type="InterPro" id="IPR016181">
    <property type="entry name" value="Acyl_CoA_acyltransferase"/>
</dbReference>
<dbReference type="GO" id="GO:0016747">
    <property type="term" value="F:acyltransferase activity, transferring groups other than amino-acyl groups"/>
    <property type="evidence" value="ECO:0007669"/>
    <property type="project" value="InterPro"/>
</dbReference>
<proteinExistence type="predicted"/>
<organism evidence="3 4">
    <name type="scientific">Flavisolibacter ginsenosidimutans</name>
    <dbReference type="NCBI Taxonomy" id="661481"/>
    <lineage>
        <taxon>Bacteria</taxon>
        <taxon>Pseudomonadati</taxon>
        <taxon>Bacteroidota</taxon>
        <taxon>Chitinophagia</taxon>
        <taxon>Chitinophagales</taxon>
        <taxon>Chitinophagaceae</taxon>
        <taxon>Flavisolibacter</taxon>
    </lineage>
</organism>
<dbReference type="Pfam" id="PF14542">
    <property type="entry name" value="Acetyltransf_CG"/>
    <property type="match status" value="1"/>
</dbReference>
<name>A0A5B8UNZ3_9BACT</name>
<dbReference type="OrthoDB" id="9793389at2"/>
<dbReference type="RefSeq" id="WP_146791499.1">
    <property type="nucleotide sequence ID" value="NZ_BAABIO010000003.1"/>
</dbReference>
<dbReference type="CDD" id="cd04301">
    <property type="entry name" value="NAT_SF"/>
    <property type="match status" value="1"/>
</dbReference>
<evidence type="ECO:0000313" key="4">
    <source>
        <dbReference type="Proteomes" id="UP000321204"/>
    </source>
</evidence>
<evidence type="ECO:0000313" key="3">
    <source>
        <dbReference type="EMBL" id="QEC58293.1"/>
    </source>
</evidence>
<protein>
    <submittedName>
        <fullName evidence="3">N-acetyltransferase</fullName>
    </submittedName>
</protein>
<keyword evidence="3" id="KW-0808">Transferase</keyword>
<dbReference type="KEGG" id="fgg:FSB75_21080"/>
<gene>
    <name evidence="3" type="ORF">FSB75_21080</name>
</gene>
<evidence type="ECO:0000259" key="1">
    <source>
        <dbReference type="PROSITE" id="PS51186"/>
    </source>
</evidence>
<dbReference type="EMBL" id="CP042433">
    <property type="protein sequence ID" value="QEC58293.1"/>
    <property type="molecule type" value="Genomic_DNA"/>
</dbReference>
<feature type="domain" description="N-acetyltransferase" evidence="2">
    <location>
        <begin position="6"/>
        <end position="93"/>
    </location>
</feature>